<protein>
    <submittedName>
        <fullName evidence="1">Uncharacterized protein</fullName>
    </submittedName>
</protein>
<evidence type="ECO:0000313" key="1">
    <source>
        <dbReference type="EMBL" id="KKN86665.1"/>
    </source>
</evidence>
<organism evidence="1">
    <name type="scientific">marine sediment metagenome</name>
    <dbReference type="NCBI Taxonomy" id="412755"/>
    <lineage>
        <taxon>unclassified sequences</taxon>
        <taxon>metagenomes</taxon>
        <taxon>ecological metagenomes</taxon>
    </lineage>
</organism>
<dbReference type="EMBL" id="LAZR01000145">
    <property type="protein sequence ID" value="KKN86665.1"/>
    <property type="molecule type" value="Genomic_DNA"/>
</dbReference>
<proteinExistence type="predicted"/>
<dbReference type="AlphaFoldDB" id="A0A0F9U098"/>
<name>A0A0F9U098_9ZZZZ</name>
<comment type="caution">
    <text evidence="1">The sequence shown here is derived from an EMBL/GenBank/DDBJ whole genome shotgun (WGS) entry which is preliminary data.</text>
</comment>
<reference evidence="1" key="1">
    <citation type="journal article" date="2015" name="Nature">
        <title>Complex archaea that bridge the gap between prokaryotes and eukaryotes.</title>
        <authorList>
            <person name="Spang A."/>
            <person name="Saw J.H."/>
            <person name="Jorgensen S.L."/>
            <person name="Zaremba-Niedzwiedzka K."/>
            <person name="Martijn J."/>
            <person name="Lind A.E."/>
            <person name="van Eijk R."/>
            <person name="Schleper C."/>
            <person name="Guy L."/>
            <person name="Ettema T.J."/>
        </authorList>
    </citation>
    <scope>NUCLEOTIDE SEQUENCE</scope>
</reference>
<sequence>MYTELYQSLNIGYDMDVKFDVVRIGERRKNHLSEILLEENTIMLKNALVDFLFDLKNSDGKNSEQVTIVVPAKGYNPKIRLQDFRDKRVRDLVKIKFSGFIYKGSDDSFLININNRVFR</sequence>
<accession>A0A0F9U098</accession>
<gene>
    <name evidence="1" type="ORF">LCGC14_0266280</name>
</gene>